<keyword evidence="5 7" id="KW-1133">Transmembrane helix</keyword>
<dbReference type="PANTHER" id="PTHR30506:SF3">
    <property type="entry name" value="UPF0126 INNER MEMBRANE PROTEIN YADS-RELATED"/>
    <property type="match status" value="1"/>
</dbReference>
<evidence type="ECO:0000259" key="8">
    <source>
        <dbReference type="Pfam" id="PF03458"/>
    </source>
</evidence>
<evidence type="ECO:0000313" key="10">
    <source>
        <dbReference type="Proteomes" id="UP000282759"/>
    </source>
</evidence>
<feature type="transmembrane region" description="Helical" evidence="7">
    <location>
        <begin position="35"/>
        <end position="56"/>
    </location>
</feature>
<feature type="transmembrane region" description="Helical" evidence="7">
    <location>
        <begin position="68"/>
        <end position="84"/>
    </location>
</feature>
<dbReference type="EMBL" id="SACK01000002">
    <property type="protein sequence ID" value="RVU02067.1"/>
    <property type="molecule type" value="Genomic_DNA"/>
</dbReference>
<keyword evidence="4 7" id="KW-0812">Transmembrane</keyword>
<dbReference type="GO" id="GO:0005886">
    <property type="term" value="C:plasma membrane"/>
    <property type="evidence" value="ECO:0007669"/>
    <property type="project" value="UniProtKB-SubCell"/>
</dbReference>
<keyword evidence="6 7" id="KW-0472">Membrane</keyword>
<comment type="subcellular location">
    <subcellularLocation>
        <location evidence="1">Cell membrane</location>
        <topology evidence="1">Multi-pass membrane protein</topology>
    </subcellularLocation>
</comment>
<evidence type="ECO:0000256" key="5">
    <source>
        <dbReference type="ARBA" id="ARBA00022989"/>
    </source>
</evidence>
<dbReference type="OrthoDB" id="9791874at2"/>
<organism evidence="9 10">
    <name type="scientific">Mucilaginibacter limnophilus</name>
    <dbReference type="NCBI Taxonomy" id="1932778"/>
    <lineage>
        <taxon>Bacteria</taxon>
        <taxon>Pseudomonadati</taxon>
        <taxon>Bacteroidota</taxon>
        <taxon>Sphingobacteriia</taxon>
        <taxon>Sphingobacteriales</taxon>
        <taxon>Sphingobacteriaceae</taxon>
        <taxon>Mucilaginibacter</taxon>
    </lineage>
</organism>
<feature type="domain" description="Glycine transporter" evidence="8">
    <location>
        <begin position="11"/>
        <end position="84"/>
    </location>
</feature>
<feature type="domain" description="Glycine transporter" evidence="8">
    <location>
        <begin position="97"/>
        <end position="169"/>
    </location>
</feature>
<evidence type="ECO:0000256" key="6">
    <source>
        <dbReference type="ARBA" id="ARBA00023136"/>
    </source>
</evidence>
<keyword evidence="10" id="KW-1185">Reference proteome</keyword>
<evidence type="ECO:0000256" key="4">
    <source>
        <dbReference type="ARBA" id="ARBA00022692"/>
    </source>
</evidence>
<feature type="transmembrane region" description="Helical" evidence="7">
    <location>
        <begin position="177"/>
        <end position="194"/>
    </location>
</feature>
<sequence length="203" mass="21632">MTVSLSAFSLVIEVLATIAFTVSGVFAALEKKLDVFGVTIIAFITALGGGTVRDVLIGATPVAWMKDVNLLLIILGTVAITLLLRKHMGNLHQTLLLFDALGLGLFTVVGIRKGLAIDLSPGICVALGTITGCFGGVVRDILLNKIPTLFQKEIYATACIAGGVLYLILIRPFGEETAEVTAIITISLIRIIAYRRKWTLPPL</sequence>
<comment type="caution">
    <text evidence="9">The sequence shown here is derived from an EMBL/GenBank/DDBJ whole genome shotgun (WGS) entry which is preliminary data.</text>
</comment>
<feature type="transmembrane region" description="Helical" evidence="7">
    <location>
        <begin position="154"/>
        <end position="171"/>
    </location>
</feature>
<dbReference type="Proteomes" id="UP000282759">
    <property type="component" value="Unassembled WGS sequence"/>
</dbReference>
<evidence type="ECO:0000256" key="3">
    <source>
        <dbReference type="ARBA" id="ARBA00022475"/>
    </source>
</evidence>
<dbReference type="PANTHER" id="PTHR30506">
    <property type="entry name" value="INNER MEMBRANE PROTEIN"/>
    <property type="match status" value="1"/>
</dbReference>
<dbReference type="Pfam" id="PF03458">
    <property type="entry name" value="Gly_transporter"/>
    <property type="match status" value="2"/>
</dbReference>
<feature type="transmembrane region" description="Helical" evidence="7">
    <location>
        <begin position="96"/>
        <end position="113"/>
    </location>
</feature>
<dbReference type="RefSeq" id="WP_127704432.1">
    <property type="nucleotide sequence ID" value="NZ_SACK01000002.1"/>
</dbReference>
<gene>
    <name evidence="9" type="ORF">EOD41_08955</name>
</gene>
<protein>
    <submittedName>
        <fullName evidence="9">Trimeric intracellular cation channel family protein</fullName>
    </submittedName>
</protein>
<evidence type="ECO:0000313" key="9">
    <source>
        <dbReference type="EMBL" id="RVU02067.1"/>
    </source>
</evidence>
<feature type="transmembrane region" description="Helical" evidence="7">
    <location>
        <begin position="119"/>
        <end position="142"/>
    </location>
</feature>
<comment type="similarity">
    <text evidence="2">Belongs to the UPF0126 family.</text>
</comment>
<evidence type="ECO:0000256" key="1">
    <source>
        <dbReference type="ARBA" id="ARBA00004651"/>
    </source>
</evidence>
<dbReference type="AlphaFoldDB" id="A0A437MWQ0"/>
<proteinExistence type="inferred from homology"/>
<reference evidence="9 10" key="1">
    <citation type="submission" date="2019-01" db="EMBL/GenBank/DDBJ databases">
        <authorList>
            <person name="Chen W.-M."/>
        </authorList>
    </citation>
    <scope>NUCLEOTIDE SEQUENCE [LARGE SCALE GENOMIC DNA]</scope>
    <source>
        <strain evidence="9 10">YBJ-36</strain>
    </source>
</reference>
<accession>A0A437MWQ0</accession>
<evidence type="ECO:0000256" key="7">
    <source>
        <dbReference type="SAM" id="Phobius"/>
    </source>
</evidence>
<dbReference type="InterPro" id="IPR005115">
    <property type="entry name" value="Gly_transporter"/>
</dbReference>
<evidence type="ECO:0000256" key="2">
    <source>
        <dbReference type="ARBA" id="ARBA00008193"/>
    </source>
</evidence>
<keyword evidence="3" id="KW-1003">Cell membrane</keyword>
<feature type="transmembrane region" description="Helical" evidence="7">
    <location>
        <begin position="6"/>
        <end position="28"/>
    </location>
</feature>
<name>A0A437MWQ0_9SPHI</name>